<evidence type="ECO:0000256" key="1">
    <source>
        <dbReference type="SAM" id="Phobius"/>
    </source>
</evidence>
<feature type="transmembrane region" description="Helical" evidence="1">
    <location>
        <begin position="6"/>
        <end position="27"/>
    </location>
</feature>
<sequence length="183" mass="21807">MNKNRIIGISIVVLIMGILLIVANLYIDYNLRKYSVYYAHNMAHKEGTHPEMAMVLENYDLVYEPDIKGIEYRTDGGHMIYNHKNSIGNLVPTITFNRTHEKGQYSYYDNINVNYEFDESFTLIYFRDKSKSLDRMNPKTINQKALYKDIYKNFGFLVEANVNRKPRINLQKQFNKKYYKRFN</sequence>
<gene>
    <name evidence="2" type="ORF">C5Q96_05935</name>
</gene>
<dbReference type="Proteomes" id="UP000237883">
    <property type="component" value="Chromosome"/>
</dbReference>
<dbReference type="KEGG" id="mdv:C5Q96_05935"/>
<organism evidence="2 3">
    <name type="scientific">Mogibacterium diversum</name>
    <dbReference type="NCBI Taxonomy" id="114527"/>
    <lineage>
        <taxon>Bacteria</taxon>
        <taxon>Bacillati</taxon>
        <taxon>Bacillota</taxon>
        <taxon>Clostridia</taxon>
        <taxon>Peptostreptococcales</taxon>
        <taxon>Anaerovoracaceae</taxon>
        <taxon>Mogibacterium</taxon>
    </lineage>
</organism>
<proteinExistence type="predicted"/>
<dbReference type="EMBL" id="CP027228">
    <property type="protein sequence ID" value="AVM48408.1"/>
    <property type="molecule type" value="Genomic_DNA"/>
</dbReference>
<dbReference type="RefSeq" id="WP_106057480.1">
    <property type="nucleotide sequence ID" value="NZ_CP027228.1"/>
</dbReference>
<protein>
    <submittedName>
        <fullName evidence="2">Uncharacterized protein</fullName>
    </submittedName>
</protein>
<keyword evidence="3" id="KW-1185">Reference proteome</keyword>
<evidence type="ECO:0000313" key="3">
    <source>
        <dbReference type="Proteomes" id="UP000237883"/>
    </source>
</evidence>
<dbReference type="OrthoDB" id="2097272at2"/>
<dbReference type="AlphaFoldDB" id="A0A2S0L531"/>
<evidence type="ECO:0000313" key="2">
    <source>
        <dbReference type="EMBL" id="AVM48408.1"/>
    </source>
</evidence>
<name>A0A2S0L531_9FIRM</name>
<reference evidence="3" key="1">
    <citation type="submission" date="2018-02" db="EMBL/GenBank/DDBJ databases">
        <authorList>
            <person name="Holder M.E."/>
            <person name="Ajami N.J."/>
            <person name="Petrosino J.F."/>
        </authorList>
    </citation>
    <scope>NUCLEOTIDE SEQUENCE [LARGE SCALE GENOMIC DNA]</scope>
    <source>
        <strain evidence="3">CCUG 47132</strain>
    </source>
</reference>
<keyword evidence="1" id="KW-0472">Membrane</keyword>
<accession>A0A2S0L531</accession>
<keyword evidence="1" id="KW-0812">Transmembrane</keyword>
<keyword evidence="1" id="KW-1133">Transmembrane helix</keyword>
<dbReference type="GeneID" id="78391801"/>